<name>F0V4C7_MYTGA</name>
<comment type="subcellular location">
    <subcellularLocation>
        <location evidence="1">Secreted</location>
    </subcellularLocation>
</comment>
<protein>
    <submittedName>
        <fullName evidence="5">C1Q domain-containing protein-2</fullName>
    </submittedName>
    <submittedName>
        <fullName evidence="6">Putative C1q domain containing protein MgC1q90</fullName>
    </submittedName>
</protein>
<sequence length="183" mass="20009">MPSQCSTMQVICQTSPPTLTDVRKDLLDLDSYVDNKLRAIDTKIQQTACYNQGHTIVTFLARLVTPTHGTIAAKATLKFEKTTENVGNGYGNKTGIFTAPVKGLYHFTASARQSRSGYLHLGLYRNDEEMAVSVGVNYNSLTIGATFTLQYGDHVLVKNIWTQSSGIVGAGQSYFSGHLVHVM</sequence>
<dbReference type="InterPro" id="IPR008983">
    <property type="entry name" value="Tumour_necrosis_fac-like_dom"/>
</dbReference>
<dbReference type="SUPFAM" id="SSF49842">
    <property type="entry name" value="TNF-like"/>
    <property type="match status" value="1"/>
</dbReference>
<keyword evidence="3" id="KW-0732">Signal</keyword>
<evidence type="ECO:0000256" key="2">
    <source>
        <dbReference type="ARBA" id="ARBA00022525"/>
    </source>
</evidence>
<dbReference type="Pfam" id="PF00386">
    <property type="entry name" value="C1q"/>
    <property type="match status" value="1"/>
</dbReference>
<dbReference type="SMR" id="F0V4C7"/>
<dbReference type="EMBL" id="KP757826">
    <property type="protein sequence ID" value="AKS48190.1"/>
    <property type="molecule type" value="mRNA"/>
</dbReference>
<reference evidence="6" key="1">
    <citation type="journal article" date="2011" name="Dev. Comp. Immunol.">
        <title>The C1q domain containing proteins of the Mediterranean mussel Mytilus galloprovincialis: A widespread and diverse family of immune-related molecules.</title>
        <authorList>
            <person name="Gerdol M."/>
            <person name="Manfrin C."/>
            <person name="De Moro G."/>
            <person name="Figueras A."/>
            <person name="Novoa B."/>
            <person name="Venier P."/>
            <person name="Pallavicini A."/>
        </authorList>
    </citation>
    <scope>NUCLEOTIDE SEQUENCE</scope>
</reference>
<dbReference type="EMBL" id="FR715669">
    <property type="protein sequence ID" value="CBX41739.1"/>
    <property type="molecule type" value="mRNA"/>
</dbReference>
<evidence type="ECO:0000313" key="5">
    <source>
        <dbReference type="EMBL" id="AKS48190.1"/>
    </source>
</evidence>
<dbReference type="PRINTS" id="PR00007">
    <property type="entry name" value="COMPLEMNTC1Q"/>
</dbReference>
<dbReference type="GO" id="GO:0005576">
    <property type="term" value="C:extracellular region"/>
    <property type="evidence" value="ECO:0007669"/>
    <property type="project" value="UniProtKB-SubCell"/>
</dbReference>
<reference evidence="5" key="2">
    <citation type="journal article" date="2015" name="PLoS ONE">
        <title>Layer-by-Layer Proteomic Analysis of Mytilus galloprovincialis Shell.</title>
        <authorList>
            <person name="Gao P."/>
            <person name="Liao Z."/>
            <person name="Wang X.X."/>
            <person name="Bao L.F."/>
            <person name="Fan M.H."/>
            <person name="Li X.M."/>
            <person name="Wu C.W."/>
            <person name="Xia S.W."/>
        </authorList>
    </citation>
    <scope>NUCLEOTIDE SEQUENCE</scope>
    <source>
        <tissue evidence="5">Shell</tissue>
    </source>
</reference>
<evidence type="ECO:0000313" key="6">
    <source>
        <dbReference type="EMBL" id="CBX41739.1"/>
    </source>
</evidence>
<dbReference type="AlphaFoldDB" id="F0V4C7"/>
<dbReference type="SMART" id="SM00110">
    <property type="entry name" value="C1Q"/>
    <property type="match status" value="1"/>
</dbReference>
<evidence type="ECO:0000256" key="1">
    <source>
        <dbReference type="ARBA" id="ARBA00004613"/>
    </source>
</evidence>
<feature type="domain" description="C1q" evidence="4">
    <location>
        <begin position="52"/>
        <end position="183"/>
    </location>
</feature>
<dbReference type="InterPro" id="IPR001073">
    <property type="entry name" value="C1q_dom"/>
</dbReference>
<dbReference type="Gene3D" id="2.60.120.40">
    <property type="match status" value="1"/>
</dbReference>
<dbReference type="InterPro" id="IPR050822">
    <property type="entry name" value="Cerebellin_Synaptic_Org"/>
</dbReference>
<dbReference type="PANTHER" id="PTHR22923">
    <property type="entry name" value="CEREBELLIN-RELATED"/>
    <property type="match status" value="1"/>
</dbReference>
<dbReference type="PANTHER" id="PTHR22923:SF64">
    <property type="entry name" value="C1Q-RELATED FACTOR"/>
    <property type="match status" value="1"/>
</dbReference>
<proteinExistence type="evidence at transcript level"/>
<organism evidence="6">
    <name type="scientific">Mytilus galloprovincialis</name>
    <name type="common">Mediterranean mussel</name>
    <dbReference type="NCBI Taxonomy" id="29158"/>
    <lineage>
        <taxon>Eukaryota</taxon>
        <taxon>Metazoa</taxon>
        <taxon>Spiralia</taxon>
        <taxon>Lophotrochozoa</taxon>
        <taxon>Mollusca</taxon>
        <taxon>Bivalvia</taxon>
        <taxon>Autobranchia</taxon>
        <taxon>Pteriomorphia</taxon>
        <taxon>Mytilida</taxon>
        <taxon>Mytiloidea</taxon>
        <taxon>Mytilidae</taxon>
        <taxon>Mytilinae</taxon>
        <taxon>Mytilus</taxon>
    </lineage>
</organism>
<accession>F0V4C7</accession>
<gene>
    <name evidence="6" type="primary">MgC1q90</name>
</gene>
<keyword evidence="2" id="KW-0964">Secreted</keyword>
<evidence type="ECO:0000259" key="4">
    <source>
        <dbReference type="PROSITE" id="PS50871"/>
    </source>
</evidence>
<dbReference type="PROSITE" id="PS50871">
    <property type="entry name" value="C1Q"/>
    <property type="match status" value="1"/>
</dbReference>
<evidence type="ECO:0000256" key="3">
    <source>
        <dbReference type="ARBA" id="ARBA00022729"/>
    </source>
</evidence>